<dbReference type="InterPro" id="IPR037171">
    <property type="entry name" value="NagB/RpiA_transferase-like"/>
</dbReference>
<reference evidence="3 4" key="1">
    <citation type="submission" date="2017-11" db="EMBL/GenBank/DDBJ databases">
        <title>Genome sequence of Entomoplasma luminosum PIMN-1 (ATCC 49195).</title>
        <authorList>
            <person name="Lo W.-S."/>
            <person name="Gasparich G.E."/>
            <person name="Kuo C.-H."/>
        </authorList>
    </citation>
    <scope>NUCLEOTIDE SEQUENCE [LARGE SCALE GENOMIC DNA]</scope>
    <source>
        <strain evidence="3 4">PIMN-1</strain>
    </source>
</reference>
<keyword evidence="4" id="KW-1185">Reference proteome</keyword>
<keyword evidence="3" id="KW-0808">Transferase</keyword>
<dbReference type="Proteomes" id="UP000232063">
    <property type="component" value="Chromosome"/>
</dbReference>
<sequence>MKRDERVQNYIAEIKSRGVITQKEFFVLADSYEIKNLTARRDLNFLLEKKIISNHLGKIMVVKRNNYLEQTRDEKKYVNVDKKTKIANAANKKIPINKVVYVSAGTTNEEFIRNLKKPIYELFTNSLEIFNLAIKSNYVNYIYLVGGRYRGASTAFVDKNYFQCLTQQTFDVCILTGTNLWEDGSIYNNDKGESELIQIVAQRSNQIVALMDSTKIKKAGYSSVMKLCKADTLIIDDNLTETQKQNLEAITNVIYV</sequence>
<organism evidence="3 4">
    <name type="scientific">Williamsoniiplasma luminosum</name>
    <dbReference type="NCBI Taxonomy" id="214888"/>
    <lineage>
        <taxon>Bacteria</taxon>
        <taxon>Bacillati</taxon>
        <taxon>Mycoplasmatota</taxon>
        <taxon>Mollicutes</taxon>
        <taxon>Entomoplasmatales</taxon>
        <taxon>Williamsoniiplasma</taxon>
    </lineage>
</organism>
<dbReference type="PANTHER" id="PTHR30363">
    <property type="entry name" value="HTH-TYPE TRANSCRIPTIONAL REGULATOR SRLR-RELATED"/>
    <property type="match status" value="1"/>
</dbReference>
<dbReference type="GO" id="GO:0016740">
    <property type="term" value="F:transferase activity"/>
    <property type="evidence" value="ECO:0007669"/>
    <property type="project" value="UniProtKB-KW"/>
</dbReference>
<evidence type="ECO:0000259" key="2">
    <source>
        <dbReference type="Pfam" id="PF00455"/>
    </source>
</evidence>
<dbReference type="Pfam" id="PF00455">
    <property type="entry name" value="DeoRC"/>
    <property type="match status" value="1"/>
</dbReference>
<dbReference type="PANTHER" id="PTHR30363:SF4">
    <property type="entry name" value="GLYCEROL-3-PHOSPHATE REGULON REPRESSOR"/>
    <property type="match status" value="1"/>
</dbReference>
<dbReference type="SUPFAM" id="SSF100950">
    <property type="entry name" value="NagB/RpiA/CoA transferase-like"/>
    <property type="match status" value="1"/>
</dbReference>
<dbReference type="InterPro" id="IPR050313">
    <property type="entry name" value="Carb_Metab_HTH_regulators"/>
</dbReference>
<evidence type="ECO:0000313" key="3">
    <source>
        <dbReference type="EMBL" id="ATZ17535.1"/>
    </source>
</evidence>
<dbReference type="OrthoDB" id="390201at2"/>
<dbReference type="KEGG" id="elj:ELUMI_v1c08140"/>
<evidence type="ECO:0000313" key="4">
    <source>
        <dbReference type="Proteomes" id="UP000232063"/>
    </source>
</evidence>
<dbReference type="InterPro" id="IPR014036">
    <property type="entry name" value="DeoR-like_C"/>
</dbReference>
<dbReference type="RefSeq" id="WP_025734749.1">
    <property type="nucleotide sequence ID" value="NZ_CP024963.1"/>
</dbReference>
<accession>A0A2K8NUL3</accession>
<dbReference type="AlphaFoldDB" id="A0A2K8NUL3"/>
<dbReference type="SMART" id="SM01134">
    <property type="entry name" value="DeoRC"/>
    <property type="match status" value="1"/>
</dbReference>
<gene>
    <name evidence="3" type="primary">lacR</name>
    <name evidence="3" type="ORF">ELUMI_v1c08140</name>
</gene>
<dbReference type="EMBL" id="CP024963">
    <property type="protein sequence ID" value="ATZ17535.1"/>
    <property type="molecule type" value="Genomic_DNA"/>
</dbReference>
<proteinExistence type="predicted"/>
<evidence type="ECO:0000256" key="1">
    <source>
        <dbReference type="ARBA" id="ARBA00022491"/>
    </source>
</evidence>
<protein>
    <submittedName>
        <fullName evidence="3">DeoR family transcriptional regulator, lactose phosphotransferase system repressor</fullName>
    </submittedName>
</protein>
<name>A0A2K8NUL3_9MOLU</name>
<keyword evidence="1" id="KW-0678">Repressor</keyword>
<feature type="domain" description="DeoR-like transcriptional repressor C-terminal sensor" evidence="2">
    <location>
        <begin position="79"/>
        <end position="236"/>
    </location>
</feature>